<dbReference type="OrthoDB" id="9802050at2"/>
<dbReference type="SUPFAM" id="SSF53187">
    <property type="entry name" value="Zn-dependent exopeptidases"/>
    <property type="match status" value="1"/>
</dbReference>
<dbReference type="Pfam" id="PF05013">
    <property type="entry name" value="FGase"/>
    <property type="match status" value="1"/>
</dbReference>
<reference evidence="2 3" key="1">
    <citation type="submission" date="2015-09" db="EMBL/GenBank/DDBJ databases">
        <title>Identification and resolution of microdiversity through metagenomic sequencing of parallel consortia.</title>
        <authorList>
            <person name="Nelson W.C."/>
            <person name="Romine M.F."/>
            <person name="Lindemann S.R."/>
        </authorList>
    </citation>
    <scope>NUCLEOTIDE SEQUENCE [LARGE SCALE GENOMIC DNA]</scope>
    <source>
        <strain evidence="2">HL-91</strain>
    </source>
</reference>
<dbReference type="InterPro" id="IPR007709">
    <property type="entry name" value="N-FG_amidohydro"/>
</dbReference>
<dbReference type="RefSeq" id="WP_072247230.1">
    <property type="nucleotide sequence ID" value="NZ_FBYC01000004.1"/>
</dbReference>
<name>A0A0P8A9U0_9RHOB</name>
<reference evidence="1 4" key="2">
    <citation type="submission" date="2016-01" db="EMBL/GenBank/DDBJ databases">
        <authorList>
            <person name="Varghese N."/>
        </authorList>
    </citation>
    <scope>NUCLEOTIDE SEQUENCE [LARGE SCALE GENOMIC DNA]</scope>
    <source>
        <strain evidence="1 4">HL-91</strain>
    </source>
</reference>
<evidence type="ECO:0000313" key="1">
    <source>
        <dbReference type="EMBL" id="CUX83818.1"/>
    </source>
</evidence>
<protein>
    <submittedName>
        <fullName evidence="2">N-formylglutamate deformylase</fullName>
    </submittedName>
</protein>
<comment type="caution">
    <text evidence="2">The sequence shown here is derived from an EMBL/GenBank/DDBJ whole genome shotgun (WGS) entry which is preliminary data.</text>
</comment>
<evidence type="ECO:0000313" key="4">
    <source>
        <dbReference type="Proteomes" id="UP000182045"/>
    </source>
</evidence>
<gene>
    <name evidence="1" type="ORF">Ga0058931_3198</name>
    <name evidence="2" type="ORF">HLUCCA05_05790</name>
</gene>
<accession>A0A0P8A9U0</accession>
<keyword evidence="4" id="KW-1185">Reference proteome</keyword>
<dbReference type="Proteomes" id="UP000050413">
    <property type="component" value="Unassembled WGS sequence"/>
</dbReference>
<dbReference type="STRING" id="1666912.Ga0058931_3198"/>
<sequence>MHAFHFIPAEPATTAVLFASPHSARDYPAEFLQASQLDELALRSSEDAYVDMFLRAAPAAGAHVLLGGVPRAYVDYNRAASELDPALISGVTVRAMNARISSGLGVIPRVVAAGRAIYSGKISRMQAQDRLRSYWQPYHDKLAELMADHVHDMGRAILLDMHSMPRDAVMLRNTTRPDVVLGDRFGASSDGQIVDAVAAIFTAAGLRVARNAPFAGAYVAQRYGLPSVGQHVVQVEIDRGLYLDEARVAPNPGFTAFQALMDDIVAALAQIGRNDRKSVALAAE</sequence>
<dbReference type="PATRIC" id="fig|1666912.4.peg.2912"/>
<dbReference type="AlphaFoldDB" id="A0A0P8A9U0"/>
<dbReference type="EMBL" id="LJSG01000016">
    <property type="protein sequence ID" value="KPP90928.1"/>
    <property type="molecule type" value="Genomic_DNA"/>
</dbReference>
<dbReference type="Proteomes" id="UP000182045">
    <property type="component" value="Unassembled WGS sequence"/>
</dbReference>
<proteinExistence type="predicted"/>
<evidence type="ECO:0000313" key="3">
    <source>
        <dbReference type="Proteomes" id="UP000050413"/>
    </source>
</evidence>
<evidence type="ECO:0000313" key="2">
    <source>
        <dbReference type="EMBL" id="KPP90928.1"/>
    </source>
</evidence>
<dbReference type="Gene3D" id="3.40.630.40">
    <property type="entry name" value="Zn-dependent exopeptidases"/>
    <property type="match status" value="1"/>
</dbReference>
<dbReference type="EMBL" id="FBYC01000004">
    <property type="protein sequence ID" value="CUX83818.1"/>
    <property type="molecule type" value="Genomic_DNA"/>
</dbReference>
<organism evidence="2 3">
    <name type="scientific">Roseibaca calidilacus</name>
    <dbReference type="NCBI Taxonomy" id="1666912"/>
    <lineage>
        <taxon>Bacteria</taxon>
        <taxon>Pseudomonadati</taxon>
        <taxon>Pseudomonadota</taxon>
        <taxon>Alphaproteobacteria</taxon>
        <taxon>Rhodobacterales</taxon>
        <taxon>Paracoccaceae</taxon>
        <taxon>Roseinatronobacter</taxon>
    </lineage>
</organism>